<dbReference type="Gene3D" id="2.150.10.10">
    <property type="entry name" value="Serralysin-like metalloprotease, C-terminal"/>
    <property type="match status" value="5"/>
</dbReference>
<dbReference type="eggNOG" id="COG2931">
    <property type="taxonomic scope" value="Bacteria"/>
</dbReference>
<dbReference type="InterPro" id="IPR050557">
    <property type="entry name" value="RTX_toxin/Mannuronan_C5-epim"/>
</dbReference>
<evidence type="ECO:0000256" key="1">
    <source>
        <dbReference type="ARBA" id="ARBA00004613"/>
    </source>
</evidence>
<dbReference type="GO" id="GO:0005576">
    <property type="term" value="C:extracellular region"/>
    <property type="evidence" value="ECO:0007669"/>
    <property type="project" value="UniProtKB-SubCell"/>
</dbReference>
<dbReference type="Pfam" id="PF00353">
    <property type="entry name" value="HemolysinCabind"/>
    <property type="match status" value="5"/>
</dbReference>
<feature type="region of interest" description="Disordered" evidence="3">
    <location>
        <begin position="485"/>
        <end position="511"/>
    </location>
</feature>
<dbReference type="InterPro" id="IPR001343">
    <property type="entry name" value="Hemolysn_Ca-bd"/>
</dbReference>
<feature type="region of interest" description="Disordered" evidence="3">
    <location>
        <begin position="149"/>
        <end position="188"/>
    </location>
</feature>
<evidence type="ECO:0000256" key="3">
    <source>
        <dbReference type="SAM" id="MobiDB-lite"/>
    </source>
</evidence>
<dbReference type="PROSITE" id="PS00330">
    <property type="entry name" value="HEMOLYSIN_CALCIUM"/>
    <property type="match status" value="1"/>
</dbReference>
<evidence type="ECO:0000313" key="5">
    <source>
        <dbReference type="EMBL" id="AEQ51579.1"/>
    </source>
</evidence>
<dbReference type="GO" id="GO:0005509">
    <property type="term" value="F:calcium ion binding"/>
    <property type="evidence" value="ECO:0007669"/>
    <property type="project" value="InterPro"/>
</dbReference>
<proteinExistence type="predicted"/>
<dbReference type="STRING" id="1082931.KKY_1562"/>
<evidence type="ECO:0000256" key="2">
    <source>
        <dbReference type="ARBA" id="ARBA00022525"/>
    </source>
</evidence>
<reference evidence="5 6" key="1">
    <citation type="journal article" date="2012" name="J. Bacteriol.">
        <title>Complete genome sequence of Pelagibacterium halotolerans B2T.</title>
        <authorList>
            <person name="Huo Y.Y."/>
            <person name="Cheng H."/>
            <person name="Han X.F."/>
            <person name="Jiang X.W."/>
            <person name="Sun C."/>
            <person name="Zhang X.Q."/>
            <person name="Zhu X.F."/>
            <person name="Liu Y.F."/>
            <person name="Li P.F."/>
            <person name="Ni P.X."/>
            <person name="Wu M."/>
        </authorList>
    </citation>
    <scope>NUCLEOTIDE SEQUENCE [LARGE SCALE GENOMIC DNA]</scope>
    <source>
        <strain evidence="6">DSM 22347 / JCM 15775 / CGMCC 1.7692 / B2</strain>
    </source>
</reference>
<dbReference type="PATRIC" id="fig|1082931.4.peg.1536"/>
<dbReference type="Proteomes" id="UP000008850">
    <property type="component" value="Chromosome"/>
</dbReference>
<dbReference type="Pfam" id="PF17892">
    <property type="entry name" value="Cadherin_5"/>
    <property type="match status" value="1"/>
</dbReference>
<dbReference type="PANTHER" id="PTHR38340">
    <property type="entry name" value="S-LAYER PROTEIN"/>
    <property type="match status" value="1"/>
</dbReference>
<name>G4RB81_PELHB</name>
<accession>G4RB81</accession>
<sequence>MIGAKGARQPEAEGTAASDRYAFAEAQGLNRIPMLFGLMVTGIVAYLKLALAPAHAAQTIDTPAPERDEDQTAAPVIANPPDKLDDYRKKAGNGEAAEHLAPPLPQDFPLRVGNVVGFPGPRFELADSSTIDFSTLGSMAEPTEQTAIPDIPAPLRTSDGLVPPTRLVPGQARPEEPPTDIRRNRAPEASGPVRLNDVVAGAAALIGLDQLLANVVDPDGDNLEVSNLRVSTGSIGWNGEAWVYSSHAQTPDSEVVIRFKVSDGAAVIDHTASFRLEREGDMVGTDQLDHLVGANLADAIDARGGNDLIDARGGDDIVFGGAGDDLIVAGAGHDHVYGGLGNDRIFGGPGNDILSGGGGDDQIFGEDGDDTILGEHGNDRLFGGAGDDFISGGAGNDLLGDGAGADKMLGDAGDDTIIVSADAAPDVFDGGAGSDTLDLSVATKPVLVDLEEQSAQGEEIGEDKVANFEIVIGGSGDDLIAGDAASEALHGGGGDDEIHDGAGSDTVEGGEGDDRIVVALDADDDTFDGGEGADQLDLSDTTVGVTVNLETGQISSVEIGNDTVTGFEEVLGGAGNDMFHVGDQAVVLTGGPGNDTFSFGLPLAQVMDRPQVIHDILDFLVGDRILVAEYEFSTTWRDGEDNRFDYYFHGEDAEEDPTGLRLRIRYEIDENVEQTLLEFDFSGNREFDLVVAIDGQHQPYLYEHATI</sequence>
<feature type="compositionally biased region" description="Basic and acidic residues" evidence="3">
    <location>
        <begin position="173"/>
        <end position="186"/>
    </location>
</feature>
<evidence type="ECO:0000313" key="6">
    <source>
        <dbReference type="Proteomes" id="UP000008850"/>
    </source>
</evidence>
<gene>
    <name evidence="5" type="ordered locus">KKY_1562</name>
</gene>
<evidence type="ECO:0000259" key="4">
    <source>
        <dbReference type="Pfam" id="PF17892"/>
    </source>
</evidence>
<protein>
    <submittedName>
        <fullName evidence="5">5'-nucleotidase</fullName>
    </submittedName>
</protein>
<dbReference type="InterPro" id="IPR011049">
    <property type="entry name" value="Serralysin-like_metalloprot_C"/>
</dbReference>
<dbReference type="AlphaFoldDB" id="G4RB81"/>
<feature type="region of interest" description="Disordered" evidence="3">
    <location>
        <begin position="62"/>
        <end position="104"/>
    </location>
</feature>
<comment type="subcellular location">
    <subcellularLocation>
        <location evidence="1">Secreted</location>
    </subcellularLocation>
</comment>
<keyword evidence="2" id="KW-0964">Secreted</keyword>
<feature type="domain" description="Cadherin-like" evidence="4">
    <location>
        <begin position="184"/>
        <end position="275"/>
    </location>
</feature>
<dbReference type="KEGG" id="phl:KKY_1562"/>
<dbReference type="PANTHER" id="PTHR38340:SF1">
    <property type="entry name" value="S-LAYER PROTEIN"/>
    <property type="match status" value="1"/>
</dbReference>
<organism evidence="5 6">
    <name type="scientific">Pelagibacterium halotolerans (strain DSM 22347 / JCM 15775 / CGMCC 1.7692 / B2)</name>
    <dbReference type="NCBI Taxonomy" id="1082931"/>
    <lineage>
        <taxon>Bacteria</taxon>
        <taxon>Pseudomonadati</taxon>
        <taxon>Pseudomonadota</taxon>
        <taxon>Alphaproteobacteria</taxon>
        <taxon>Hyphomicrobiales</taxon>
        <taxon>Devosiaceae</taxon>
        <taxon>Pelagibacterium</taxon>
    </lineage>
</organism>
<dbReference type="SUPFAM" id="SSF51120">
    <property type="entry name" value="beta-Roll"/>
    <property type="match status" value="3"/>
</dbReference>
<keyword evidence="6" id="KW-1185">Reference proteome</keyword>
<dbReference type="RefSeq" id="WP_014130728.1">
    <property type="nucleotide sequence ID" value="NC_016078.1"/>
</dbReference>
<dbReference type="InterPro" id="IPR018511">
    <property type="entry name" value="Hemolysin-typ_Ca-bd_CS"/>
</dbReference>
<dbReference type="HOGENOM" id="CLU_016761_0_0_5"/>
<dbReference type="EMBL" id="CP003075">
    <property type="protein sequence ID" value="AEQ51579.1"/>
    <property type="molecule type" value="Genomic_DNA"/>
</dbReference>
<dbReference type="InterPro" id="IPR041690">
    <property type="entry name" value="Cadherin_5"/>
</dbReference>
<dbReference type="PRINTS" id="PR00313">
    <property type="entry name" value="CABNDNGRPT"/>
</dbReference>